<comment type="caution">
    <text evidence="1">The sequence shown here is derived from an EMBL/GenBank/DDBJ whole genome shotgun (WGS) entry which is preliminary data.</text>
</comment>
<organism evidence="1 2">
    <name type="scientific">Fusarium decemcellulare</name>
    <dbReference type="NCBI Taxonomy" id="57161"/>
    <lineage>
        <taxon>Eukaryota</taxon>
        <taxon>Fungi</taxon>
        <taxon>Dikarya</taxon>
        <taxon>Ascomycota</taxon>
        <taxon>Pezizomycotina</taxon>
        <taxon>Sordariomycetes</taxon>
        <taxon>Hypocreomycetidae</taxon>
        <taxon>Hypocreales</taxon>
        <taxon>Nectriaceae</taxon>
        <taxon>Fusarium</taxon>
        <taxon>Fusarium decemcellulare species complex</taxon>
    </lineage>
</organism>
<keyword evidence="2" id="KW-1185">Reference proteome</keyword>
<gene>
    <name evidence="1" type="ORF">NM208_g7459</name>
</gene>
<dbReference type="Proteomes" id="UP001148629">
    <property type="component" value="Unassembled WGS sequence"/>
</dbReference>
<reference evidence="1" key="1">
    <citation type="submission" date="2022-08" db="EMBL/GenBank/DDBJ databases">
        <title>Genome Sequence of Fusarium decemcellulare.</title>
        <authorList>
            <person name="Buettner E."/>
        </authorList>
    </citation>
    <scope>NUCLEOTIDE SEQUENCE</scope>
    <source>
        <strain evidence="1">Babe19</strain>
    </source>
</reference>
<sequence>MLLFRALHPPNYILLAMAAFFFNRSFTWDKMLYPLSRALNAKKMEFYPNFSLGLNLGLNSLPTRLITRNYVLNLDFIDYAISWYNIQENWNAVGERQCTTALNLTNCGLEKPLLQTTARPLTPQFGGAAHHLISTANSVVEPAVVECLVMTGTQPWEARLDEEGEVEIYERGVAVWMCLPKEMAIEPGEPATTPKNTVFTHQQHLNKRSATYQFTSQSTYSSTVQLKCHGECISIRYTHPIPSHTSTFHNLTASCRIGVMEAHLLHQARVNNRDQSSRKVEKNKGS</sequence>
<evidence type="ECO:0000313" key="2">
    <source>
        <dbReference type="Proteomes" id="UP001148629"/>
    </source>
</evidence>
<evidence type="ECO:0000313" key="1">
    <source>
        <dbReference type="EMBL" id="KAJ3534637.1"/>
    </source>
</evidence>
<dbReference type="EMBL" id="JANRMS010000769">
    <property type="protein sequence ID" value="KAJ3534637.1"/>
    <property type="molecule type" value="Genomic_DNA"/>
</dbReference>
<proteinExistence type="predicted"/>
<accession>A0ACC1S961</accession>
<protein>
    <submittedName>
        <fullName evidence="1">Uncharacterized protein</fullName>
    </submittedName>
</protein>
<name>A0ACC1S961_9HYPO</name>